<dbReference type="PANTHER" id="PTHR31873:SF6">
    <property type="entry name" value="ASPARTATE DEHYDROGENASE DOMAIN-CONTAINING PROTEIN"/>
    <property type="match status" value="1"/>
</dbReference>
<comment type="catalytic activity">
    <reaction evidence="6">
        <text>L-aspartate + NADP(+) + H2O = oxaloacetate + NH4(+) + NADPH + H(+)</text>
        <dbReference type="Rhea" id="RHEA:11784"/>
        <dbReference type="ChEBI" id="CHEBI:15377"/>
        <dbReference type="ChEBI" id="CHEBI:15378"/>
        <dbReference type="ChEBI" id="CHEBI:16452"/>
        <dbReference type="ChEBI" id="CHEBI:28938"/>
        <dbReference type="ChEBI" id="CHEBI:29991"/>
        <dbReference type="ChEBI" id="CHEBI:57783"/>
        <dbReference type="ChEBI" id="CHEBI:58349"/>
        <dbReference type="EC" id="1.4.1.21"/>
    </reaction>
</comment>
<dbReference type="Gene3D" id="3.30.360.10">
    <property type="entry name" value="Dihydrodipicolinate Reductase, domain 2"/>
    <property type="match status" value="1"/>
</dbReference>
<feature type="active site" evidence="6">
    <location>
        <position position="225"/>
    </location>
</feature>
<dbReference type="SUPFAM" id="SSF51735">
    <property type="entry name" value="NAD(P)-binding Rossmann-fold domains"/>
    <property type="match status" value="1"/>
</dbReference>
<keyword evidence="2 6" id="KW-0662">Pyridine nucleotide biosynthesis</keyword>
<dbReference type="GO" id="GO:0016639">
    <property type="term" value="F:oxidoreductase activity, acting on the CH-NH2 group of donors, NAD or NADP as acceptor"/>
    <property type="evidence" value="ECO:0007669"/>
    <property type="project" value="UniProtKB-UniRule"/>
</dbReference>
<comment type="miscellaneous">
    <text evidence="6">The iminoaspartate product is unstable in aqueous solution and can decompose to oxaloacetate and ammonia.</text>
</comment>
<dbReference type="Pfam" id="PF03447">
    <property type="entry name" value="NAD_binding_3"/>
    <property type="match status" value="1"/>
</dbReference>
<dbReference type="Proteomes" id="UP000266172">
    <property type="component" value="Unassembled WGS sequence"/>
</dbReference>
<dbReference type="RefSeq" id="WP_055231597.1">
    <property type="nucleotide sequence ID" value="NZ_CATWOB010000014.1"/>
</dbReference>
<dbReference type="InterPro" id="IPR036291">
    <property type="entry name" value="NAD(P)-bd_dom_sf"/>
</dbReference>
<keyword evidence="5 6" id="KW-0520">NAD</keyword>
<evidence type="ECO:0000313" key="9">
    <source>
        <dbReference type="EMBL" id="RGS38730.1"/>
    </source>
</evidence>
<evidence type="ECO:0000256" key="4">
    <source>
        <dbReference type="ARBA" id="ARBA00023002"/>
    </source>
</evidence>
<dbReference type="GO" id="GO:0009435">
    <property type="term" value="P:NAD+ biosynthetic process"/>
    <property type="evidence" value="ECO:0007669"/>
    <property type="project" value="UniProtKB-UniRule"/>
</dbReference>
<evidence type="ECO:0000259" key="8">
    <source>
        <dbReference type="Pfam" id="PF03447"/>
    </source>
</evidence>
<dbReference type="UniPathway" id="UPA00253">
    <property type="reaction ID" value="UER00456"/>
</dbReference>
<feature type="domain" description="Aspartate dehydrogenase" evidence="7">
    <location>
        <begin position="173"/>
        <end position="251"/>
    </location>
</feature>
<comment type="similarity">
    <text evidence="1 6">Belongs to the L-aspartate dehydrogenase family.</text>
</comment>
<dbReference type="InterPro" id="IPR020626">
    <property type="entry name" value="Asp_DH_prok"/>
</dbReference>
<comment type="function">
    <text evidence="6">Specifically catalyzes the NAD or NADP-dependent dehydrogenation of L-aspartate to iminoaspartate.</text>
</comment>
<feature type="binding site" evidence="6">
    <location>
        <position position="125"/>
    </location>
    <ligand>
        <name>NAD(+)</name>
        <dbReference type="ChEBI" id="CHEBI:57540"/>
    </ligand>
</feature>
<proteinExistence type="inferred from homology"/>
<dbReference type="Gene3D" id="3.40.50.720">
    <property type="entry name" value="NAD(P)-binding Rossmann-like Domain"/>
    <property type="match status" value="1"/>
</dbReference>
<dbReference type="InterPro" id="IPR002811">
    <property type="entry name" value="Asp_DH"/>
</dbReference>
<dbReference type="HAMAP" id="MF_01265">
    <property type="entry name" value="NadX"/>
    <property type="match status" value="1"/>
</dbReference>
<dbReference type="InterPro" id="IPR005106">
    <property type="entry name" value="Asp/hSer_DH_NAD-bd"/>
</dbReference>
<feature type="binding site" evidence="6">
    <location>
        <position position="195"/>
    </location>
    <ligand>
        <name>NAD(+)</name>
        <dbReference type="ChEBI" id="CHEBI:57540"/>
    </ligand>
</feature>
<evidence type="ECO:0000256" key="3">
    <source>
        <dbReference type="ARBA" id="ARBA00022857"/>
    </source>
</evidence>
<dbReference type="GO" id="GO:0051287">
    <property type="term" value="F:NAD binding"/>
    <property type="evidence" value="ECO:0007669"/>
    <property type="project" value="UniProtKB-UniRule"/>
</dbReference>
<feature type="domain" description="Aspartate/homoserine dehydrogenase NAD-binding" evidence="8">
    <location>
        <begin position="9"/>
        <end position="121"/>
    </location>
</feature>
<accession>A0A174FY01</accession>
<dbReference type="GO" id="GO:0033735">
    <property type="term" value="F:aspartate dehydrogenase [NAD(P)+] activity"/>
    <property type="evidence" value="ECO:0007669"/>
    <property type="project" value="UniProtKB-EC"/>
</dbReference>
<evidence type="ECO:0000256" key="5">
    <source>
        <dbReference type="ARBA" id="ARBA00023027"/>
    </source>
</evidence>
<dbReference type="Pfam" id="PF01958">
    <property type="entry name" value="Asp_DH_C"/>
    <property type="match status" value="1"/>
</dbReference>
<dbReference type="EC" id="1.4.1.21" evidence="6"/>
<comment type="pathway">
    <text evidence="6">Cofactor biosynthesis; NAD(+) biosynthesis; iminoaspartate from L-aspartate (dehydrogenase route): step 1/1.</text>
</comment>
<evidence type="ECO:0000313" key="10">
    <source>
        <dbReference type="Proteomes" id="UP000266172"/>
    </source>
</evidence>
<keyword evidence="3 6" id="KW-0521">NADP</keyword>
<dbReference type="PANTHER" id="PTHR31873">
    <property type="entry name" value="L-ASPARTATE DEHYDROGENASE-RELATED"/>
    <property type="match status" value="1"/>
</dbReference>
<comment type="catalytic activity">
    <reaction evidence="6">
        <text>L-aspartate + NAD(+) + H2O = oxaloacetate + NH4(+) + NADH + H(+)</text>
        <dbReference type="Rhea" id="RHEA:11788"/>
        <dbReference type="ChEBI" id="CHEBI:15377"/>
        <dbReference type="ChEBI" id="CHEBI:15378"/>
        <dbReference type="ChEBI" id="CHEBI:16452"/>
        <dbReference type="ChEBI" id="CHEBI:28938"/>
        <dbReference type="ChEBI" id="CHEBI:29991"/>
        <dbReference type="ChEBI" id="CHEBI:57540"/>
        <dbReference type="ChEBI" id="CHEBI:57945"/>
        <dbReference type="EC" id="1.4.1.21"/>
    </reaction>
</comment>
<dbReference type="AlphaFoldDB" id="A0A174FY01"/>
<dbReference type="EMBL" id="QRVL01000011">
    <property type="protein sequence ID" value="RGS38730.1"/>
    <property type="molecule type" value="Genomic_DNA"/>
</dbReference>
<dbReference type="GO" id="GO:0050661">
    <property type="term" value="F:NADP binding"/>
    <property type="evidence" value="ECO:0007669"/>
    <property type="project" value="UniProtKB-UniRule"/>
</dbReference>
<name>A0A174FY01_9FIRM</name>
<evidence type="ECO:0000256" key="2">
    <source>
        <dbReference type="ARBA" id="ARBA00022642"/>
    </source>
</evidence>
<protein>
    <recommendedName>
        <fullName evidence="6">L-aspartate dehydrogenase</fullName>
        <ecNumber evidence="6">1.4.1.21</ecNumber>
    </recommendedName>
</protein>
<evidence type="ECO:0000259" key="7">
    <source>
        <dbReference type="Pfam" id="PF01958"/>
    </source>
</evidence>
<dbReference type="SUPFAM" id="SSF55347">
    <property type="entry name" value="Glyceraldehyde-3-phosphate dehydrogenase-like, C-terminal domain"/>
    <property type="match status" value="1"/>
</dbReference>
<sequence>MKIRFGIVGCGFLGNIVANAWKDGFLEDYELVGVTSRSQESRDKTAAETGCRSCRDLAELLSLEPEYIVEAASVEAVRDMACTVLEHGVSLVLLSIGAFADAAFYGQVRDAARRGCAKVHLANGAIGGFDVLQTITLMAQAGKLDETAGIETHTGARGFRNTPVWAEHLLTDTEKTTVFTGSAKEAIVTFPRRVNVAVATSLATTGPDITQVTMHSVPGWTGDDHCITAEIDGVKATVDICSSTSAIAGWSAVALLRNLASPVCFY</sequence>
<gene>
    <name evidence="6" type="primary">nadX</name>
    <name evidence="9" type="ORF">DWX93_12140</name>
</gene>
<reference evidence="9 10" key="1">
    <citation type="submission" date="2018-08" db="EMBL/GenBank/DDBJ databases">
        <title>A genome reference for cultivated species of the human gut microbiota.</title>
        <authorList>
            <person name="Zou Y."/>
            <person name="Xue W."/>
            <person name="Luo G."/>
        </authorList>
    </citation>
    <scope>NUCLEOTIDE SEQUENCE [LARGE SCALE GENOMIC DNA]</scope>
    <source>
        <strain evidence="9 10">AF22-12AC</strain>
    </source>
</reference>
<evidence type="ECO:0000256" key="1">
    <source>
        <dbReference type="ARBA" id="ARBA00008331"/>
    </source>
</evidence>
<keyword evidence="4 6" id="KW-0560">Oxidoreductase</keyword>
<organism evidence="9 10">
    <name type="scientific">Roseburia hominis</name>
    <dbReference type="NCBI Taxonomy" id="301301"/>
    <lineage>
        <taxon>Bacteria</taxon>
        <taxon>Bacillati</taxon>
        <taxon>Bacillota</taxon>
        <taxon>Clostridia</taxon>
        <taxon>Lachnospirales</taxon>
        <taxon>Lachnospiraceae</taxon>
        <taxon>Roseburia</taxon>
    </lineage>
</organism>
<evidence type="ECO:0000256" key="6">
    <source>
        <dbReference type="HAMAP-Rule" id="MF_01265"/>
    </source>
</evidence>
<comment type="caution">
    <text evidence="9">The sequence shown here is derived from an EMBL/GenBank/DDBJ whole genome shotgun (WGS) entry which is preliminary data.</text>
</comment>